<evidence type="ECO:0000256" key="1">
    <source>
        <dbReference type="SAM" id="Coils"/>
    </source>
</evidence>
<evidence type="ECO:0008006" key="5">
    <source>
        <dbReference type="Google" id="ProtNLM"/>
    </source>
</evidence>
<gene>
    <name evidence="3" type="ORF">M6B38_284250</name>
</gene>
<dbReference type="PANTHER" id="PTHR35480">
    <property type="entry name" value="MATERNAL EFFECT EMBRYO ARREST 22"/>
    <property type="match status" value="1"/>
</dbReference>
<sequence>MAADAALVTDCSNPGCVETRKRFLKMKQSRDCSRQAVKILEEQFNKVMEEKAVLEKAHKEQQLRGKQENEAMDRESSIRQKLEKEIHDLKVEISSYRKSECLKSVDEKEIQLLKGRILEAEEETNKLKCLLEKEKKKSDSEMKKSALEKKKAAEARELVKVEKNKAEEERRLAEIEKKKAEECRISLENFEREANVVREKLTAELSKAEEARKKVEAEKWKTIREKKRADGETVKAEGQKRLLEVEMKKAVEEKARADHLSQMLEEEKQRREDLQKKIEVGVSMAKVQCSSCTGSERFNGVDANVKLLRQRLKLERKQVKHAKRVAKLEKTEKRLIMQELHLLKHSFMETFCRFNMLNNHLLHNIEGTDGETKIGKSSGLEGFKMCDKLLTSKKGNHNSKIDCGLTGTCCTGSLNYTESLGHVSLPLSRGCCTRPTTGTTSELKSPVGGSVKNKSQSSAVCSNTTSFSDEKSMGSQERGFIAVTTSAKLKKFPNQRSSVPKLLCEVSKVKTDKATRVLANNGDKNGQMKVQNTGLITSTHDAMEVADCVSDKLKCSNQRLTVSNLPYEVAKVRKDEVTGFVGKNTDKSGQVEVQNTCLVTSTHDTKKDADPESLRSLKKRKIQGRMKPVAWTSTKDNQMHLGTELPLLKSSYGSLSAVKSSSLKGISEDFVSRIGFLNEMHDDLSRNTLPKEQKRPALQCLDESGNQEQTDKFDSRRSRSVLAETALPSHQVRGNVCIEEPVNALSNERADLLRFENMIGGNCMKLLDLDNVVDEERYRRAVKMPLSPSLPHIELPSHQLYSEDESRFFVGREHSMPCHLFDVMDLEVCCNSSKLKTSSVACGLLSCGKQDFACQMEVPPTGCLNALDNDVRTDDRLQNPGLNTPLPGSSISLDTKQTQFVDMSNNEMNDIDMVSSIMGVGVHQQTKPLVSCLVPKTFPKLKTVVTPVAAETNRTLLLGNGAVSHSIHEDGCSHSSTQDICNLVTSISSVATGENKICGRSDITNLDLIESQVETEGKSPASSLLTEARKFTNCDNKSSSAGRAEPSAIGHLSEGSSISSSLNIDKSSATAEVMDSIPPYVVFSKAREEDSMSRVLCLKNKFTYQNFMVSHTDRVLVEVLNALSTETTLLPEEKVSVLFSMLLSNISSRITTASKCTMDDDFFSCLECFALEINKAMSDGKTRSLFHETCQLDILVSLIEDFIIEREVLMCTDTLYETPGSVDSSSNLFQIEGGKISILPRAATVHQYVAGCVILASISAAVDQSGILLEASYKILRTCKDDMSLTLLALHVFASVCRKKLLDMNEYNMLIAAIKSMVSLLEGGDEAASSISPCLRSSSNLAHSFPPCKECPFAKGAICMDKLTDLLLEVLQSYCMTGAGNPNVYESIALSVCTDSTCSVRDEQSTECRSDFDSLIGCDEVRCVFNSRKHVADLPHCLSSSPLCRFTDIVSLVELVACYMSWEWTYKRIVLRLSKMLGSCQYGELLAALFVLIGQLGRFGIDIGGYQQTGIAELRQSLAVALDTCIMKERSFPTQLAAVSALLNLLPLNFADVVGGHNVPSLDTSQSGHSKQIKKWFSELSRQQQSLSRTCLEMMIDLQVKK</sequence>
<evidence type="ECO:0000313" key="3">
    <source>
        <dbReference type="EMBL" id="KAJ6846983.1"/>
    </source>
</evidence>
<feature type="region of interest" description="Disordered" evidence="2">
    <location>
        <begin position="698"/>
        <end position="718"/>
    </location>
</feature>
<proteinExistence type="predicted"/>
<keyword evidence="4" id="KW-1185">Reference proteome</keyword>
<comment type="caution">
    <text evidence="3">The sequence shown here is derived from an EMBL/GenBank/DDBJ whole genome shotgun (WGS) entry which is preliminary data.</text>
</comment>
<accession>A0AAX6I1U6</accession>
<evidence type="ECO:0000313" key="4">
    <source>
        <dbReference type="Proteomes" id="UP001140949"/>
    </source>
</evidence>
<dbReference type="PANTHER" id="PTHR35480:SF1">
    <property type="entry name" value="MATERNAL EFFECT EMBRYO ARREST 22"/>
    <property type="match status" value="1"/>
</dbReference>
<dbReference type="Proteomes" id="UP001140949">
    <property type="component" value="Unassembled WGS sequence"/>
</dbReference>
<reference evidence="3" key="2">
    <citation type="submission" date="2023-04" db="EMBL/GenBank/DDBJ databases">
        <authorList>
            <person name="Bruccoleri R.E."/>
            <person name="Oakeley E.J."/>
            <person name="Faust A.-M."/>
            <person name="Dessus-Babus S."/>
            <person name="Altorfer M."/>
            <person name="Burckhardt D."/>
            <person name="Oertli M."/>
            <person name="Naumann U."/>
            <person name="Petersen F."/>
            <person name="Wong J."/>
        </authorList>
    </citation>
    <scope>NUCLEOTIDE SEQUENCE</scope>
    <source>
        <strain evidence="3">GSM-AAB239-AS_SAM_17_03QT</strain>
        <tissue evidence="3">Leaf</tissue>
    </source>
</reference>
<dbReference type="EMBL" id="JANAVB010005597">
    <property type="protein sequence ID" value="KAJ6846983.1"/>
    <property type="molecule type" value="Genomic_DNA"/>
</dbReference>
<organism evidence="3 4">
    <name type="scientific">Iris pallida</name>
    <name type="common">Sweet iris</name>
    <dbReference type="NCBI Taxonomy" id="29817"/>
    <lineage>
        <taxon>Eukaryota</taxon>
        <taxon>Viridiplantae</taxon>
        <taxon>Streptophyta</taxon>
        <taxon>Embryophyta</taxon>
        <taxon>Tracheophyta</taxon>
        <taxon>Spermatophyta</taxon>
        <taxon>Magnoliopsida</taxon>
        <taxon>Liliopsida</taxon>
        <taxon>Asparagales</taxon>
        <taxon>Iridaceae</taxon>
        <taxon>Iridoideae</taxon>
        <taxon>Irideae</taxon>
        <taxon>Iris</taxon>
    </lineage>
</organism>
<protein>
    <recommendedName>
        <fullName evidence="5">Maternal effect embryo arrest 22</fullName>
    </recommendedName>
</protein>
<evidence type="ECO:0000256" key="2">
    <source>
        <dbReference type="SAM" id="MobiDB-lite"/>
    </source>
</evidence>
<name>A0AAX6I1U6_IRIPA</name>
<reference evidence="3" key="1">
    <citation type="journal article" date="2023" name="GigaByte">
        <title>Genome assembly of the bearded iris, Iris pallida Lam.</title>
        <authorList>
            <person name="Bruccoleri R.E."/>
            <person name="Oakeley E.J."/>
            <person name="Faust A.M.E."/>
            <person name="Altorfer M."/>
            <person name="Dessus-Babus S."/>
            <person name="Burckhardt D."/>
            <person name="Oertli M."/>
            <person name="Naumann U."/>
            <person name="Petersen F."/>
            <person name="Wong J."/>
        </authorList>
    </citation>
    <scope>NUCLEOTIDE SEQUENCE</scope>
    <source>
        <strain evidence="3">GSM-AAB239-AS_SAM_17_03QT</strain>
    </source>
</reference>
<feature type="region of interest" description="Disordered" evidence="2">
    <location>
        <begin position="57"/>
        <end position="79"/>
    </location>
</feature>
<keyword evidence="1" id="KW-0175">Coiled coil</keyword>
<feature type="coiled-coil region" evidence="1">
    <location>
        <begin position="247"/>
        <end position="277"/>
    </location>
</feature>
<feature type="region of interest" description="Disordered" evidence="2">
    <location>
        <begin position="1035"/>
        <end position="1061"/>
    </location>
</feature>